<evidence type="ECO:0000256" key="2">
    <source>
        <dbReference type="ARBA" id="ARBA00022475"/>
    </source>
</evidence>
<evidence type="ECO:0000256" key="3">
    <source>
        <dbReference type="ARBA" id="ARBA00022692"/>
    </source>
</evidence>
<comment type="caution">
    <text evidence="9">The sequence shown here is derived from an EMBL/GenBank/DDBJ whole genome shotgun (WGS) entry which is preliminary data.</text>
</comment>
<dbReference type="PANTHER" id="PTHR30625">
    <property type="entry name" value="PROTEIN TOLQ"/>
    <property type="match status" value="1"/>
</dbReference>
<evidence type="ECO:0000256" key="7">
    <source>
        <dbReference type="SAM" id="Phobius"/>
    </source>
</evidence>
<dbReference type="Pfam" id="PF01618">
    <property type="entry name" value="MotA_ExbB"/>
    <property type="match status" value="1"/>
</dbReference>
<dbReference type="GO" id="GO:0005886">
    <property type="term" value="C:plasma membrane"/>
    <property type="evidence" value="ECO:0007669"/>
    <property type="project" value="UniProtKB-SubCell"/>
</dbReference>
<keyword evidence="2" id="KW-1003">Cell membrane</keyword>
<dbReference type="AlphaFoldDB" id="A0A5C6V1V7"/>
<dbReference type="OrthoDB" id="4045at2"/>
<gene>
    <name evidence="9" type="ORF">FRX97_06085</name>
</gene>
<evidence type="ECO:0000256" key="4">
    <source>
        <dbReference type="ARBA" id="ARBA00022989"/>
    </source>
</evidence>
<evidence type="ECO:0000313" key="9">
    <source>
        <dbReference type="EMBL" id="TXC79004.1"/>
    </source>
</evidence>
<dbReference type="EMBL" id="VORB01000005">
    <property type="protein sequence ID" value="TXC79004.1"/>
    <property type="molecule type" value="Genomic_DNA"/>
</dbReference>
<feature type="transmembrane region" description="Helical" evidence="7">
    <location>
        <begin position="124"/>
        <end position="148"/>
    </location>
</feature>
<feature type="transmembrane region" description="Helical" evidence="7">
    <location>
        <begin position="168"/>
        <end position="190"/>
    </location>
</feature>
<feature type="transmembrane region" description="Helical" evidence="7">
    <location>
        <begin position="26"/>
        <end position="44"/>
    </location>
</feature>
<evidence type="ECO:0000259" key="8">
    <source>
        <dbReference type="Pfam" id="PF01618"/>
    </source>
</evidence>
<evidence type="ECO:0000313" key="10">
    <source>
        <dbReference type="Proteomes" id="UP000321168"/>
    </source>
</evidence>
<accession>A0A5C6V1V7</accession>
<comment type="similarity">
    <text evidence="6">Belongs to the exbB/tolQ family.</text>
</comment>
<keyword evidence="5 7" id="KW-0472">Membrane</keyword>
<comment type="subcellular location">
    <subcellularLocation>
        <location evidence="1">Cell membrane</location>
        <topology evidence="1">Multi-pass membrane protein</topology>
    </subcellularLocation>
    <subcellularLocation>
        <location evidence="6">Membrane</location>
        <topology evidence="6">Multi-pass membrane protein</topology>
    </subcellularLocation>
</comment>
<dbReference type="PANTHER" id="PTHR30625:SF17">
    <property type="entry name" value="TOLQ-RELATED"/>
    <property type="match status" value="1"/>
</dbReference>
<evidence type="ECO:0000256" key="1">
    <source>
        <dbReference type="ARBA" id="ARBA00004651"/>
    </source>
</evidence>
<evidence type="ECO:0000256" key="5">
    <source>
        <dbReference type="ARBA" id="ARBA00023136"/>
    </source>
</evidence>
<organism evidence="9 10">
    <name type="scientific">Luteibaculum oceani</name>
    <dbReference type="NCBI Taxonomy" id="1294296"/>
    <lineage>
        <taxon>Bacteria</taxon>
        <taxon>Pseudomonadati</taxon>
        <taxon>Bacteroidota</taxon>
        <taxon>Flavobacteriia</taxon>
        <taxon>Flavobacteriales</taxon>
        <taxon>Luteibaculaceae</taxon>
        <taxon>Luteibaculum</taxon>
    </lineage>
</organism>
<proteinExistence type="inferred from homology"/>
<reference evidence="9 10" key="1">
    <citation type="submission" date="2019-08" db="EMBL/GenBank/DDBJ databases">
        <title>Genome of Luteibaculum oceani JCM 18817.</title>
        <authorList>
            <person name="Bowman J.P."/>
        </authorList>
    </citation>
    <scope>NUCLEOTIDE SEQUENCE [LARGE SCALE GENOMIC DNA]</scope>
    <source>
        <strain evidence="9 10">JCM 18817</strain>
    </source>
</reference>
<sequence length="220" mass="23836">MLDADGNPITKEETISIWELIVQGGWYIMIPLGIMSLMSVYIFVERYFAIKKASVEKPDFMAKIKDNIHDGKIDAALHLCEAADTPMARITAKGISRIGKPTKDIAATIENVAKLEVYNLEKNLSSLATIAGAAPMIGFLGTVIGMIVTFHEMKISDKGVEIAELSGGIMQAMVTTVAGLVIGIVAYIAYNSLVAFVNKVVNKLEISAIEFLDLLDEPSK</sequence>
<dbReference type="GO" id="GO:0017038">
    <property type="term" value="P:protein import"/>
    <property type="evidence" value="ECO:0007669"/>
    <property type="project" value="TreeGrafter"/>
</dbReference>
<keyword evidence="10" id="KW-1185">Reference proteome</keyword>
<keyword evidence="6" id="KW-0653">Protein transport</keyword>
<keyword evidence="6" id="KW-0813">Transport</keyword>
<name>A0A5C6V1V7_9FLAO</name>
<keyword evidence="4 7" id="KW-1133">Transmembrane helix</keyword>
<keyword evidence="3 7" id="KW-0812">Transmembrane</keyword>
<dbReference type="InterPro" id="IPR002898">
    <property type="entry name" value="MotA_ExbB_proton_chnl"/>
</dbReference>
<feature type="domain" description="MotA/TolQ/ExbB proton channel" evidence="8">
    <location>
        <begin position="83"/>
        <end position="205"/>
    </location>
</feature>
<dbReference type="Proteomes" id="UP000321168">
    <property type="component" value="Unassembled WGS sequence"/>
</dbReference>
<evidence type="ECO:0000256" key="6">
    <source>
        <dbReference type="RuleBase" id="RU004057"/>
    </source>
</evidence>
<dbReference type="InterPro" id="IPR050790">
    <property type="entry name" value="ExbB/TolQ_transport"/>
</dbReference>
<protein>
    <submittedName>
        <fullName evidence="9">MotA/TolQ/ExbB proton channel family protein</fullName>
    </submittedName>
</protein>